<organism evidence="8 9">
    <name type="scientific">Halteria grandinella</name>
    <dbReference type="NCBI Taxonomy" id="5974"/>
    <lineage>
        <taxon>Eukaryota</taxon>
        <taxon>Sar</taxon>
        <taxon>Alveolata</taxon>
        <taxon>Ciliophora</taxon>
        <taxon>Intramacronucleata</taxon>
        <taxon>Spirotrichea</taxon>
        <taxon>Stichotrichia</taxon>
        <taxon>Sporadotrichida</taxon>
        <taxon>Halteriidae</taxon>
        <taxon>Halteria</taxon>
    </lineage>
</organism>
<keyword evidence="4" id="KW-0328">Glycosyltransferase</keyword>
<dbReference type="OrthoDB" id="284295at2759"/>
<evidence type="ECO:0000313" key="8">
    <source>
        <dbReference type="EMBL" id="TNV80156.1"/>
    </source>
</evidence>
<protein>
    <recommendedName>
        <fullName evidence="1">lipid-A-disaccharide synthase</fullName>
        <ecNumber evidence="1">2.4.1.182</ecNumber>
    </recommendedName>
</protein>
<dbReference type="Proteomes" id="UP000785679">
    <property type="component" value="Unassembled WGS sequence"/>
</dbReference>
<name>A0A8J8NU45_HALGN</name>
<keyword evidence="3" id="KW-0441">Lipid A biosynthesis</keyword>
<dbReference type="GO" id="GO:0008915">
    <property type="term" value="F:lipid-A-disaccharide synthase activity"/>
    <property type="evidence" value="ECO:0007669"/>
    <property type="project" value="UniProtKB-EC"/>
</dbReference>
<evidence type="ECO:0000313" key="9">
    <source>
        <dbReference type="Proteomes" id="UP000785679"/>
    </source>
</evidence>
<comment type="caution">
    <text evidence="8">The sequence shown here is derived from an EMBL/GenBank/DDBJ whole genome shotgun (WGS) entry which is preliminary data.</text>
</comment>
<dbReference type="GO" id="GO:0005543">
    <property type="term" value="F:phospholipid binding"/>
    <property type="evidence" value="ECO:0007669"/>
    <property type="project" value="TreeGrafter"/>
</dbReference>
<keyword evidence="6" id="KW-0443">Lipid metabolism</keyword>
<evidence type="ECO:0000256" key="6">
    <source>
        <dbReference type="ARBA" id="ARBA00023098"/>
    </source>
</evidence>
<accession>A0A8J8NU45</accession>
<dbReference type="AlphaFoldDB" id="A0A8J8NU45"/>
<keyword evidence="5" id="KW-0808">Transferase</keyword>
<evidence type="ECO:0000256" key="5">
    <source>
        <dbReference type="ARBA" id="ARBA00022679"/>
    </source>
</evidence>
<dbReference type="PANTHER" id="PTHR30372:SF4">
    <property type="entry name" value="LIPID-A-DISACCHARIDE SYNTHASE, MITOCHONDRIAL-RELATED"/>
    <property type="match status" value="1"/>
</dbReference>
<dbReference type="InterPro" id="IPR003835">
    <property type="entry name" value="Glyco_trans_19"/>
</dbReference>
<dbReference type="EC" id="2.4.1.182" evidence="1"/>
<reference evidence="8" key="1">
    <citation type="submission" date="2019-06" db="EMBL/GenBank/DDBJ databases">
        <authorList>
            <person name="Zheng W."/>
        </authorList>
    </citation>
    <scope>NUCLEOTIDE SEQUENCE</scope>
    <source>
        <strain evidence="8">QDHG01</strain>
    </source>
</reference>
<keyword evidence="9" id="KW-1185">Reference proteome</keyword>
<evidence type="ECO:0000256" key="1">
    <source>
        <dbReference type="ARBA" id="ARBA00012687"/>
    </source>
</evidence>
<dbReference type="EMBL" id="RRYP01007901">
    <property type="protein sequence ID" value="TNV80156.1"/>
    <property type="molecule type" value="Genomic_DNA"/>
</dbReference>
<dbReference type="GO" id="GO:0016020">
    <property type="term" value="C:membrane"/>
    <property type="evidence" value="ECO:0007669"/>
    <property type="project" value="GOC"/>
</dbReference>
<dbReference type="PANTHER" id="PTHR30372">
    <property type="entry name" value="LIPID-A-DISACCHARIDE SYNTHASE"/>
    <property type="match status" value="1"/>
</dbReference>
<proteinExistence type="predicted"/>
<evidence type="ECO:0000256" key="3">
    <source>
        <dbReference type="ARBA" id="ARBA00022556"/>
    </source>
</evidence>
<sequence length="523" mass="60098">MLSTAVKRHFSQNARLNKTVAIMANSKSGDLVGQRIMQSLKAVSGVQDFDFFGYGGAAMKAEGMAGGIEVDMNDMMNKEFITTRKTKNYSEVQYSTKYNFLNLINKHFVRGTNNLLEQFDKVEVARRIYNARPSIVLAIDNEQIAFHINDQLKGFYQNSANALPRRHFHNRFIKDYKQWATNYLDFVHYTLPLSYGAADGFQFPGEYAGQYGAYEALRHLYSQSQNLRHLLKPDSMLISRRYFASELEKGIQQVREQWRAQQGIPQDGTTVFFAPGNEVKEAEFCMDSVRKGVREFLLKYSSPTSLSPKAPGLESYTTVISVQRGSESEAYIRQFIQEKEWLGRVIIVTNEDNEHFNAMAASDMGIIYDGQLIASAAACHLPTMVLANLRMHHQWFSDLYNRWWTPMNIIADNNVYPELIGGEVWHGKVADTLAEWYVKPEIRYDMVRKMEYFLKDSLSFKPLDRNVVRGRDLVVSGEAYDEFKDPFRQIAHHLWADIQAYELRVSTPIPHLSALNAEVPKLY</sequence>
<dbReference type="GO" id="GO:0009245">
    <property type="term" value="P:lipid A biosynthetic process"/>
    <property type="evidence" value="ECO:0007669"/>
    <property type="project" value="UniProtKB-KW"/>
</dbReference>
<evidence type="ECO:0000256" key="7">
    <source>
        <dbReference type="ARBA" id="ARBA00048975"/>
    </source>
</evidence>
<gene>
    <name evidence="8" type="ORF">FGO68_gene6058</name>
</gene>
<keyword evidence="2" id="KW-0444">Lipid biosynthesis</keyword>
<evidence type="ECO:0000256" key="2">
    <source>
        <dbReference type="ARBA" id="ARBA00022516"/>
    </source>
</evidence>
<comment type="catalytic activity">
    <reaction evidence="7">
        <text>a lipid X + a UDP-2-N,3-O-bis[(3R)-3-hydroxyacyl]-alpha-D-glucosamine = a lipid A disaccharide + UDP + H(+)</text>
        <dbReference type="Rhea" id="RHEA:67828"/>
        <dbReference type="ChEBI" id="CHEBI:15378"/>
        <dbReference type="ChEBI" id="CHEBI:58223"/>
        <dbReference type="ChEBI" id="CHEBI:137748"/>
        <dbReference type="ChEBI" id="CHEBI:176338"/>
        <dbReference type="ChEBI" id="CHEBI:176343"/>
        <dbReference type="EC" id="2.4.1.182"/>
    </reaction>
</comment>
<evidence type="ECO:0000256" key="4">
    <source>
        <dbReference type="ARBA" id="ARBA00022676"/>
    </source>
</evidence>